<dbReference type="KEGG" id="ssai:N0B31_08045"/>
<proteinExistence type="predicted"/>
<dbReference type="Pfam" id="PF15971">
    <property type="entry name" value="Mannosyl_trans4"/>
    <property type="match status" value="1"/>
</dbReference>
<dbReference type="RefSeq" id="WP_260643348.1">
    <property type="nucleotide sequence ID" value="NZ_CP104003.1"/>
</dbReference>
<feature type="transmembrane region" description="Helical" evidence="2">
    <location>
        <begin position="198"/>
        <end position="218"/>
    </location>
</feature>
<dbReference type="InterPro" id="IPR031897">
    <property type="entry name" value="AglS"/>
</dbReference>
<dbReference type="GeneID" id="74942365"/>
<feature type="transmembrane region" description="Helical" evidence="2">
    <location>
        <begin position="112"/>
        <end position="138"/>
    </location>
</feature>
<feature type="transmembrane region" description="Helical" evidence="2">
    <location>
        <begin position="144"/>
        <end position="162"/>
    </location>
</feature>
<sequence>MPSPLRTRLQRLRAVLTGTFGDTPLDLATLRDRYWYVWIGALVAALQVHATLRLRAGLAATERVVLGDSVIFEFVGLHLARGGRLYETIWEVKPPVPFELSWLLATVAPDTYAYHALALGANVAAVTVGGVAAAGIVREVTGDSLGGVVAALVPFVLPRYWWRATIGLKAKYLVAAFVLVALYYHVTDREVGSGVASALAVGTWQLAVVVPVATFVGTLAGRDAGSTRRYLAAILVTAGLVSLPVFWWGTVPEMVVETVFVPLLGTEDGGGASPVERVVDGLGIALPVVLLGCYGLLAALRRDADTRRQVAPVVAVAAWFLLALLFVDYDTKNDLIPFLAVVGVGVGCVVGRSRRALREATDGVSVRASAGRAVAVVVCGMALVSVLTFGGYGTGSTGLTDAAVYDTTEAVEMEMPYNLTERQQLYWHGHEAPTCRVFVGRTQYELVERLGLADDPDVRYWKPDCGQFGPTWRAVRETYGLGLERRGPADGVTTPTPTPATSTPRLATPTTPRLARR</sequence>
<feature type="transmembrane region" description="Helical" evidence="2">
    <location>
        <begin position="281"/>
        <end position="298"/>
    </location>
</feature>
<feature type="compositionally biased region" description="Low complexity" evidence="1">
    <location>
        <begin position="493"/>
        <end position="517"/>
    </location>
</feature>
<feature type="region of interest" description="Disordered" evidence="1">
    <location>
        <begin position="484"/>
        <end position="517"/>
    </location>
</feature>
<feature type="transmembrane region" description="Helical" evidence="2">
    <location>
        <begin position="230"/>
        <end position="249"/>
    </location>
</feature>
<dbReference type="EMBL" id="CP104003">
    <property type="protein sequence ID" value="UWM56234.1"/>
    <property type="molecule type" value="Genomic_DNA"/>
</dbReference>
<feature type="transmembrane region" description="Helical" evidence="2">
    <location>
        <begin position="310"/>
        <end position="329"/>
    </location>
</feature>
<evidence type="ECO:0000256" key="2">
    <source>
        <dbReference type="SAM" id="Phobius"/>
    </source>
</evidence>
<keyword evidence="2" id="KW-1133">Transmembrane helix</keyword>
<dbReference type="GO" id="GO:0004169">
    <property type="term" value="F:dolichyl-phosphate-mannose-protein mannosyltransferase activity"/>
    <property type="evidence" value="ECO:0007669"/>
    <property type="project" value="InterPro"/>
</dbReference>
<name>A0A9E7R5L1_9EURY</name>
<keyword evidence="2" id="KW-0472">Membrane</keyword>
<keyword evidence="2" id="KW-0812">Transmembrane</keyword>
<gene>
    <name evidence="3" type="ORF">N0B31_08045</name>
</gene>
<evidence type="ECO:0000313" key="4">
    <source>
        <dbReference type="Proteomes" id="UP001057580"/>
    </source>
</evidence>
<feature type="transmembrane region" description="Helical" evidence="2">
    <location>
        <begin position="335"/>
        <end position="352"/>
    </location>
</feature>
<keyword evidence="4" id="KW-1185">Reference proteome</keyword>
<feature type="transmembrane region" description="Helical" evidence="2">
    <location>
        <begin position="373"/>
        <end position="392"/>
    </location>
</feature>
<evidence type="ECO:0000313" key="3">
    <source>
        <dbReference type="EMBL" id="UWM56234.1"/>
    </source>
</evidence>
<feature type="transmembrane region" description="Helical" evidence="2">
    <location>
        <begin position="169"/>
        <end position="186"/>
    </location>
</feature>
<evidence type="ECO:0000256" key="1">
    <source>
        <dbReference type="SAM" id="MobiDB-lite"/>
    </source>
</evidence>
<accession>A0A9E7R5L1</accession>
<protein>
    <submittedName>
        <fullName evidence="3">DolP-mannose mannosyltransferase</fullName>
    </submittedName>
</protein>
<keyword evidence="3" id="KW-0808">Transferase</keyword>
<dbReference type="AlphaFoldDB" id="A0A9E7R5L1"/>
<keyword evidence="3" id="KW-0328">Glycosyltransferase</keyword>
<reference evidence="3" key="1">
    <citation type="submission" date="2022-09" db="EMBL/GenBank/DDBJ databases">
        <title>Diverse halophilic archaea isolated from saline environments.</title>
        <authorList>
            <person name="Cui H.-L."/>
        </authorList>
    </citation>
    <scope>NUCLEOTIDE SEQUENCE</scope>
    <source>
        <strain evidence="3">ZS-35-S2</strain>
    </source>
</reference>
<organism evidence="3 4">
    <name type="scientific">Salinirubellus salinus</name>
    <dbReference type="NCBI Taxonomy" id="1364945"/>
    <lineage>
        <taxon>Archaea</taxon>
        <taxon>Methanobacteriati</taxon>
        <taxon>Methanobacteriota</taxon>
        <taxon>Stenosarchaea group</taxon>
        <taxon>Halobacteria</taxon>
        <taxon>Halobacteriales</taxon>
        <taxon>Natronomonadaceae</taxon>
        <taxon>Salinirubellus</taxon>
    </lineage>
</organism>
<dbReference type="Proteomes" id="UP001057580">
    <property type="component" value="Chromosome"/>
</dbReference>